<feature type="non-terminal residue" evidence="1">
    <location>
        <position position="129"/>
    </location>
</feature>
<dbReference type="Proteomes" id="UP000325081">
    <property type="component" value="Unassembled WGS sequence"/>
</dbReference>
<organism evidence="1 2">
    <name type="scientific">Striga asiatica</name>
    <name type="common">Asiatic witchweed</name>
    <name type="synonym">Buchnera asiatica</name>
    <dbReference type="NCBI Taxonomy" id="4170"/>
    <lineage>
        <taxon>Eukaryota</taxon>
        <taxon>Viridiplantae</taxon>
        <taxon>Streptophyta</taxon>
        <taxon>Embryophyta</taxon>
        <taxon>Tracheophyta</taxon>
        <taxon>Spermatophyta</taxon>
        <taxon>Magnoliopsida</taxon>
        <taxon>eudicotyledons</taxon>
        <taxon>Gunneridae</taxon>
        <taxon>Pentapetalae</taxon>
        <taxon>asterids</taxon>
        <taxon>lamiids</taxon>
        <taxon>Lamiales</taxon>
        <taxon>Orobanchaceae</taxon>
        <taxon>Buchnereae</taxon>
        <taxon>Striga</taxon>
    </lineage>
</organism>
<keyword evidence="1" id="KW-0808">Transferase</keyword>
<gene>
    <name evidence="1" type="ORF">STAS_29220</name>
</gene>
<keyword evidence="1" id="KW-0418">Kinase</keyword>
<keyword evidence="2" id="KW-1185">Reference proteome</keyword>
<proteinExistence type="predicted"/>
<dbReference type="GO" id="GO:0016301">
    <property type="term" value="F:kinase activity"/>
    <property type="evidence" value="ECO:0007669"/>
    <property type="project" value="UniProtKB-KW"/>
</dbReference>
<evidence type="ECO:0000313" key="1">
    <source>
        <dbReference type="EMBL" id="GER51804.1"/>
    </source>
</evidence>
<accession>A0A5A7R635</accession>
<evidence type="ECO:0000313" key="2">
    <source>
        <dbReference type="Proteomes" id="UP000325081"/>
    </source>
</evidence>
<comment type="caution">
    <text evidence="1">The sequence shown here is derived from an EMBL/GenBank/DDBJ whole genome shotgun (WGS) entry which is preliminary data.</text>
</comment>
<sequence>ICCSVSALLCTGGNTGFGCVTEKEGHELFRLSFVLMGKAEWKVVCFLADLEVTKMLQKKAESTSNLRVIIRDILWLASSIIICVFVFDPGTCCSSLSLPSLTVVTIPVVARLVCAGAGFVMQCPVGYSV</sequence>
<dbReference type="AlphaFoldDB" id="A0A5A7R635"/>
<reference evidence="2" key="1">
    <citation type="journal article" date="2019" name="Curr. Biol.">
        <title>Genome Sequence of Striga asiatica Provides Insight into the Evolution of Plant Parasitism.</title>
        <authorList>
            <person name="Yoshida S."/>
            <person name="Kim S."/>
            <person name="Wafula E.K."/>
            <person name="Tanskanen J."/>
            <person name="Kim Y.M."/>
            <person name="Honaas L."/>
            <person name="Yang Z."/>
            <person name="Spallek T."/>
            <person name="Conn C.E."/>
            <person name="Ichihashi Y."/>
            <person name="Cheong K."/>
            <person name="Cui S."/>
            <person name="Der J.P."/>
            <person name="Gundlach H."/>
            <person name="Jiao Y."/>
            <person name="Hori C."/>
            <person name="Ishida J.K."/>
            <person name="Kasahara H."/>
            <person name="Kiba T."/>
            <person name="Kim M.S."/>
            <person name="Koo N."/>
            <person name="Laohavisit A."/>
            <person name="Lee Y.H."/>
            <person name="Lumba S."/>
            <person name="McCourt P."/>
            <person name="Mortimer J.C."/>
            <person name="Mutuku J.M."/>
            <person name="Nomura T."/>
            <person name="Sasaki-Sekimoto Y."/>
            <person name="Seto Y."/>
            <person name="Wang Y."/>
            <person name="Wakatake T."/>
            <person name="Sakakibara H."/>
            <person name="Demura T."/>
            <person name="Yamaguchi S."/>
            <person name="Yoneyama K."/>
            <person name="Manabe R.I."/>
            <person name="Nelson D.C."/>
            <person name="Schulman A.H."/>
            <person name="Timko M.P."/>
            <person name="dePamphilis C.W."/>
            <person name="Choi D."/>
            <person name="Shirasu K."/>
        </authorList>
    </citation>
    <scope>NUCLEOTIDE SEQUENCE [LARGE SCALE GENOMIC DNA]</scope>
    <source>
        <strain evidence="2">cv. UVA1</strain>
    </source>
</reference>
<dbReference type="EMBL" id="BKCP01009948">
    <property type="protein sequence ID" value="GER51804.1"/>
    <property type="molecule type" value="Genomic_DNA"/>
</dbReference>
<name>A0A5A7R635_STRAF</name>
<protein>
    <submittedName>
        <fullName evidence="1">Multi-sensor signal transduction histidine kinase</fullName>
    </submittedName>
</protein>
<feature type="non-terminal residue" evidence="1">
    <location>
        <position position="1"/>
    </location>
</feature>